<dbReference type="Gene3D" id="3.90.1300.10">
    <property type="entry name" value="Amidase signature (AS) domain"/>
    <property type="match status" value="1"/>
</dbReference>
<gene>
    <name evidence="1" type="ORF">AVDCRST_MAG18-3512</name>
</gene>
<dbReference type="EC" id="3.5.1.53" evidence="1"/>
<reference evidence="1" key="1">
    <citation type="submission" date="2020-02" db="EMBL/GenBank/DDBJ databases">
        <authorList>
            <person name="Meier V. D."/>
        </authorList>
    </citation>
    <scope>NUCLEOTIDE SEQUENCE</scope>
    <source>
        <strain evidence="1">AVDCRST_MAG18</strain>
    </source>
</reference>
<dbReference type="SUPFAM" id="SSF75304">
    <property type="entry name" value="Amidase signature (AS) enzymes"/>
    <property type="match status" value="1"/>
</dbReference>
<dbReference type="InterPro" id="IPR036928">
    <property type="entry name" value="AS_sf"/>
</dbReference>
<organism evidence="1">
    <name type="scientific">uncultured Thermomicrobiales bacterium</name>
    <dbReference type="NCBI Taxonomy" id="1645740"/>
    <lineage>
        <taxon>Bacteria</taxon>
        <taxon>Pseudomonadati</taxon>
        <taxon>Thermomicrobiota</taxon>
        <taxon>Thermomicrobia</taxon>
        <taxon>Thermomicrobiales</taxon>
        <taxon>environmental samples</taxon>
    </lineage>
</organism>
<dbReference type="AlphaFoldDB" id="A0A6J4VSI3"/>
<accession>A0A6J4VSI3</accession>
<proteinExistence type="predicted"/>
<dbReference type="EMBL" id="CADCWN010000273">
    <property type="protein sequence ID" value="CAA9583699.1"/>
    <property type="molecule type" value="Genomic_DNA"/>
</dbReference>
<protein>
    <submittedName>
        <fullName evidence="1">N-carbamoylputrescine amidase</fullName>
        <ecNumber evidence="1">3.5.1.53</ecNumber>
    </submittedName>
</protein>
<keyword evidence="1" id="KW-0378">Hydrolase</keyword>
<sequence length="43" mass="4942">MPVNITFMGTAHSEPTLIRLAYAFEQTVQVWQPPRFLPTIELP</sequence>
<name>A0A6J4VSI3_9BACT</name>
<dbReference type="GO" id="GO:0050126">
    <property type="term" value="F:N-carbamoylputrescine amidase activity"/>
    <property type="evidence" value="ECO:0007669"/>
    <property type="project" value="UniProtKB-EC"/>
</dbReference>
<evidence type="ECO:0000313" key="1">
    <source>
        <dbReference type="EMBL" id="CAA9583699.1"/>
    </source>
</evidence>